<dbReference type="Gene3D" id="3.40.720.10">
    <property type="entry name" value="Alkaline Phosphatase, subunit A"/>
    <property type="match status" value="1"/>
</dbReference>
<gene>
    <name evidence="4" type="ORF">RS130_04430</name>
</gene>
<comment type="caution">
    <text evidence="4">The sequence shown here is derived from an EMBL/GenBank/DDBJ whole genome shotgun (WGS) entry which is preliminary data.</text>
</comment>
<protein>
    <submittedName>
        <fullName evidence="4">Sulfatase-like hydrolase/transferase</fullName>
    </submittedName>
</protein>
<dbReference type="InterPro" id="IPR050738">
    <property type="entry name" value="Sulfatase"/>
</dbReference>
<comment type="similarity">
    <text evidence="1">Belongs to the sulfatase family.</text>
</comment>
<organism evidence="4 5">
    <name type="scientific">Paraglaciecola aquimarina</name>
    <dbReference type="NCBI Taxonomy" id="1235557"/>
    <lineage>
        <taxon>Bacteria</taxon>
        <taxon>Pseudomonadati</taxon>
        <taxon>Pseudomonadota</taxon>
        <taxon>Gammaproteobacteria</taxon>
        <taxon>Alteromonadales</taxon>
        <taxon>Alteromonadaceae</taxon>
        <taxon>Paraglaciecola</taxon>
    </lineage>
</organism>
<accession>A0ABU3STD9</accession>
<dbReference type="Gene3D" id="3.30.1120.10">
    <property type="match status" value="1"/>
</dbReference>
<dbReference type="Pfam" id="PF00884">
    <property type="entry name" value="Sulfatase"/>
    <property type="match status" value="1"/>
</dbReference>
<evidence type="ECO:0000256" key="1">
    <source>
        <dbReference type="ARBA" id="ARBA00008779"/>
    </source>
</evidence>
<dbReference type="InterPro" id="IPR000917">
    <property type="entry name" value="Sulfatase_N"/>
</dbReference>
<dbReference type="Proteomes" id="UP001247805">
    <property type="component" value="Unassembled WGS sequence"/>
</dbReference>
<name>A0ABU3STD9_9ALTE</name>
<keyword evidence="2" id="KW-0378">Hydrolase</keyword>
<keyword evidence="5" id="KW-1185">Reference proteome</keyword>
<evidence type="ECO:0000256" key="2">
    <source>
        <dbReference type="ARBA" id="ARBA00022801"/>
    </source>
</evidence>
<sequence>MPAKYSPVSIFTKVMPTFTTKAVNYIKQRKTTEKPFFLYFPMSAPHTPWLPTDEVTGQSQAGRYGDFVLDVDRSVGAILKTLDEMELAQDTLIIFTSDNGSNWRESDKESTGHYANAHYKGQKADIYEGGHRVPFIARWPGHIKQGSQSDQVLITTDLLATVAAVLDKPLPKGAGEDSYNMWPAFTNPTLATPIHDYSIHHSLEGVFSIRQGKWKYTPHLGSGGFTSPQTIPPEVEQAKGTLYDLEKDHRSRIIYITTIQRLLQHCTHC</sequence>
<dbReference type="PANTHER" id="PTHR42693:SF53">
    <property type="entry name" value="ENDO-4-O-SULFATASE"/>
    <property type="match status" value="1"/>
</dbReference>
<reference evidence="4 5" key="1">
    <citation type="submission" date="2023-10" db="EMBL/GenBank/DDBJ databases">
        <title>Glaciecola aquimarina strain GGW-M5 nov., isolated from a coastal seawater.</title>
        <authorList>
            <person name="Bayburt H."/>
            <person name="Kim J.M."/>
            <person name="Choi B.J."/>
            <person name="Jeon C.O."/>
        </authorList>
    </citation>
    <scope>NUCLEOTIDE SEQUENCE [LARGE SCALE GENOMIC DNA]</scope>
    <source>
        <strain evidence="4 5">KCTC 32108</strain>
    </source>
</reference>
<dbReference type="InterPro" id="IPR017850">
    <property type="entry name" value="Alkaline_phosphatase_core_sf"/>
</dbReference>
<dbReference type="PANTHER" id="PTHR42693">
    <property type="entry name" value="ARYLSULFATASE FAMILY MEMBER"/>
    <property type="match status" value="1"/>
</dbReference>
<evidence type="ECO:0000313" key="4">
    <source>
        <dbReference type="EMBL" id="MDU0353276.1"/>
    </source>
</evidence>
<evidence type="ECO:0000259" key="3">
    <source>
        <dbReference type="Pfam" id="PF00884"/>
    </source>
</evidence>
<feature type="domain" description="Sulfatase N-terminal" evidence="3">
    <location>
        <begin position="18"/>
        <end position="166"/>
    </location>
</feature>
<dbReference type="SUPFAM" id="SSF53649">
    <property type="entry name" value="Alkaline phosphatase-like"/>
    <property type="match status" value="1"/>
</dbReference>
<dbReference type="EMBL" id="JAWDIO010000002">
    <property type="protein sequence ID" value="MDU0353276.1"/>
    <property type="molecule type" value="Genomic_DNA"/>
</dbReference>
<proteinExistence type="inferred from homology"/>
<evidence type="ECO:0000313" key="5">
    <source>
        <dbReference type="Proteomes" id="UP001247805"/>
    </source>
</evidence>
<dbReference type="RefSeq" id="WP_316024959.1">
    <property type="nucleotide sequence ID" value="NZ_JAWDIO010000002.1"/>
</dbReference>